<dbReference type="InterPro" id="IPR036814">
    <property type="entry name" value="YqcC-like_sf"/>
</dbReference>
<proteinExistence type="predicted"/>
<feature type="domain" description="YqcC-like" evidence="1">
    <location>
        <begin position="8"/>
        <end position="102"/>
    </location>
</feature>
<dbReference type="InterPro" id="IPR023376">
    <property type="entry name" value="YqcC-like_dom"/>
</dbReference>
<evidence type="ECO:0000313" key="3">
    <source>
        <dbReference type="Proteomes" id="UP000094936"/>
    </source>
</evidence>
<gene>
    <name evidence="2" type="ORF">A8L45_12410</name>
</gene>
<dbReference type="Proteomes" id="UP000094936">
    <property type="component" value="Unassembled WGS sequence"/>
</dbReference>
<dbReference type="GO" id="GO:0044010">
    <property type="term" value="P:single-species biofilm formation"/>
    <property type="evidence" value="ECO:0007669"/>
    <property type="project" value="TreeGrafter"/>
</dbReference>
<dbReference type="Pfam" id="PF04287">
    <property type="entry name" value="DUF446"/>
    <property type="match status" value="1"/>
</dbReference>
<keyword evidence="3" id="KW-1185">Reference proteome</keyword>
<dbReference type="SUPFAM" id="SSF158452">
    <property type="entry name" value="YqcC-like"/>
    <property type="match status" value="1"/>
</dbReference>
<dbReference type="AlphaFoldDB" id="A0A1C3EI68"/>
<dbReference type="InterPro" id="IPR007384">
    <property type="entry name" value="UCP006257"/>
</dbReference>
<organism evidence="2 3">
    <name type="scientific">Veronia pacifica</name>
    <dbReference type="NCBI Taxonomy" id="1080227"/>
    <lineage>
        <taxon>Bacteria</taxon>
        <taxon>Pseudomonadati</taxon>
        <taxon>Pseudomonadota</taxon>
        <taxon>Gammaproteobacteria</taxon>
        <taxon>Vibrionales</taxon>
        <taxon>Vibrionaceae</taxon>
        <taxon>Veronia</taxon>
    </lineage>
</organism>
<name>A0A1C3EI68_9GAMM</name>
<evidence type="ECO:0000259" key="1">
    <source>
        <dbReference type="Pfam" id="PF04287"/>
    </source>
</evidence>
<accession>A0A1C3EI68</accession>
<protein>
    <submittedName>
        <fullName evidence="2">Pseudouridine synthase</fullName>
    </submittedName>
</protein>
<dbReference type="PANTHER" id="PTHR39586:SF1">
    <property type="entry name" value="CYTOPLASMIC PROTEIN"/>
    <property type="match status" value="1"/>
</dbReference>
<sequence>MDTQQHALQLLEQLEQALKTHQHWQHTLPADSALASTEPFAVDTLTCGEWLQWIFLPKMRVMLEQDAPIPSNISIAPYVEEAMKHNMGRDDIAAILAQFDSLFQAGAK</sequence>
<dbReference type="STRING" id="1080227.A8L45_12410"/>
<dbReference type="RefSeq" id="WP_068902712.1">
    <property type="nucleotide sequence ID" value="NZ_JBHUIF010000024.1"/>
</dbReference>
<reference evidence="2 3" key="1">
    <citation type="submission" date="2016-05" db="EMBL/GenBank/DDBJ databases">
        <title>Genomic Taxonomy of the Vibrionaceae.</title>
        <authorList>
            <person name="Gomez-Gil B."/>
            <person name="Enciso-Ibarra J."/>
        </authorList>
    </citation>
    <scope>NUCLEOTIDE SEQUENCE [LARGE SCALE GENOMIC DNA]</scope>
    <source>
        <strain evidence="2 3">CAIM 1920</strain>
    </source>
</reference>
<evidence type="ECO:0000313" key="2">
    <source>
        <dbReference type="EMBL" id="ODA32931.1"/>
    </source>
</evidence>
<dbReference type="PANTHER" id="PTHR39586">
    <property type="entry name" value="CYTOPLASMIC PROTEIN-RELATED"/>
    <property type="match status" value="1"/>
</dbReference>
<dbReference type="PIRSF" id="PIRSF006257">
    <property type="entry name" value="UCP006257"/>
    <property type="match status" value="1"/>
</dbReference>
<dbReference type="EMBL" id="LYBM01000021">
    <property type="protein sequence ID" value="ODA32931.1"/>
    <property type="molecule type" value="Genomic_DNA"/>
</dbReference>
<dbReference type="Gene3D" id="1.20.1440.40">
    <property type="entry name" value="YqcC-like"/>
    <property type="match status" value="1"/>
</dbReference>
<dbReference type="OrthoDB" id="8794567at2"/>
<comment type="caution">
    <text evidence="2">The sequence shown here is derived from an EMBL/GenBank/DDBJ whole genome shotgun (WGS) entry which is preliminary data.</text>
</comment>